<feature type="transmembrane region" description="Helical" evidence="6">
    <location>
        <begin position="61"/>
        <end position="81"/>
    </location>
</feature>
<keyword evidence="4 6" id="KW-1133">Transmembrane helix</keyword>
<dbReference type="KEGG" id="cput:CONPUDRAFT_58162"/>
<evidence type="ECO:0000313" key="8">
    <source>
        <dbReference type="EMBL" id="EIW80011.1"/>
    </source>
</evidence>
<gene>
    <name evidence="8" type="ORF">CONPUDRAFT_58162</name>
</gene>
<feature type="non-terminal residue" evidence="8">
    <location>
        <position position="1"/>
    </location>
</feature>
<accession>A0A5M3MN24</accession>
<keyword evidence="7" id="KW-0732">Signal</keyword>
<keyword evidence="5 6" id="KW-0472">Membrane</keyword>
<organism evidence="8 9">
    <name type="scientific">Coniophora puteana (strain RWD-64-598)</name>
    <name type="common">Brown rot fungus</name>
    <dbReference type="NCBI Taxonomy" id="741705"/>
    <lineage>
        <taxon>Eukaryota</taxon>
        <taxon>Fungi</taxon>
        <taxon>Dikarya</taxon>
        <taxon>Basidiomycota</taxon>
        <taxon>Agaricomycotina</taxon>
        <taxon>Agaricomycetes</taxon>
        <taxon>Agaricomycetidae</taxon>
        <taxon>Boletales</taxon>
        <taxon>Coniophorineae</taxon>
        <taxon>Coniophoraceae</taxon>
        <taxon>Coniophora</taxon>
    </lineage>
</organism>
<dbReference type="EMBL" id="JH711580">
    <property type="protein sequence ID" value="EIW80011.1"/>
    <property type="molecule type" value="Genomic_DNA"/>
</dbReference>
<feature type="transmembrane region" description="Helical" evidence="6">
    <location>
        <begin position="292"/>
        <end position="313"/>
    </location>
</feature>
<comment type="caution">
    <text evidence="8">The sequence shown here is derived from an EMBL/GenBank/DDBJ whole genome shotgun (WGS) entry which is preliminary data.</text>
</comment>
<reference evidence="9" key="1">
    <citation type="journal article" date="2012" name="Science">
        <title>The Paleozoic origin of enzymatic lignin decomposition reconstructed from 31 fungal genomes.</title>
        <authorList>
            <person name="Floudas D."/>
            <person name="Binder M."/>
            <person name="Riley R."/>
            <person name="Barry K."/>
            <person name="Blanchette R.A."/>
            <person name="Henrissat B."/>
            <person name="Martinez A.T."/>
            <person name="Otillar R."/>
            <person name="Spatafora J.W."/>
            <person name="Yadav J.S."/>
            <person name="Aerts A."/>
            <person name="Benoit I."/>
            <person name="Boyd A."/>
            <person name="Carlson A."/>
            <person name="Copeland A."/>
            <person name="Coutinho P.M."/>
            <person name="de Vries R.P."/>
            <person name="Ferreira P."/>
            <person name="Findley K."/>
            <person name="Foster B."/>
            <person name="Gaskell J."/>
            <person name="Glotzer D."/>
            <person name="Gorecki P."/>
            <person name="Heitman J."/>
            <person name="Hesse C."/>
            <person name="Hori C."/>
            <person name="Igarashi K."/>
            <person name="Jurgens J.A."/>
            <person name="Kallen N."/>
            <person name="Kersten P."/>
            <person name="Kohler A."/>
            <person name="Kuees U."/>
            <person name="Kumar T.K.A."/>
            <person name="Kuo A."/>
            <person name="LaButti K."/>
            <person name="Larrondo L.F."/>
            <person name="Lindquist E."/>
            <person name="Ling A."/>
            <person name="Lombard V."/>
            <person name="Lucas S."/>
            <person name="Lundell T."/>
            <person name="Martin R."/>
            <person name="McLaughlin D.J."/>
            <person name="Morgenstern I."/>
            <person name="Morin E."/>
            <person name="Murat C."/>
            <person name="Nagy L.G."/>
            <person name="Nolan M."/>
            <person name="Ohm R.A."/>
            <person name="Patyshakuliyeva A."/>
            <person name="Rokas A."/>
            <person name="Ruiz-Duenas F.J."/>
            <person name="Sabat G."/>
            <person name="Salamov A."/>
            <person name="Samejima M."/>
            <person name="Schmutz J."/>
            <person name="Slot J.C."/>
            <person name="St John F."/>
            <person name="Stenlid J."/>
            <person name="Sun H."/>
            <person name="Sun S."/>
            <person name="Syed K."/>
            <person name="Tsang A."/>
            <person name="Wiebenga A."/>
            <person name="Young D."/>
            <person name="Pisabarro A."/>
            <person name="Eastwood D.C."/>
            <person name="Martin F."/>
            <person name="Cullen D."/>
            <person name="Grigoriev I.V."/>
            <person name="Hibbett D.S."/>
        </authorList>
    </citation>
    <scope>NUCLEOTIDE SEQUENCE [LARGE SCALE GENOMIC DNA]</scope>
    <source>
        <strain evidence="9">RWD-64-598 SS2</strain>
    </source>
</reference>
<evidence type="ECO:0000256" key="5">
    <source>
        <dbReference type="ARBA" id="ARBA00023136"/>
    </source>
</evidence>
<evidence type="ECO:0000256" key="3">
    <source>
        <dbReference type="ARBA" id="ARBA00022692"/>
    </source>
</evidence>
<proteinExistence type="predicted"/>
<feature type="transmembrane region" description="Helical" evidence="6">
    <location>
        <begin position="357"/>
        <end position="381"/>
    </location>
</feature>
<feature type="transmembrane region" description="Helical" evidence="6">
    <location>
        <begin position="227"/>
        <end position="247"/>
    </location>
</feature>
<evidence type="ECO:0000256" key="1">
    <source>
        <dbReference type="ARBA" id="ARBA00004141"/>
    </source>
</evidence>
<dbReference type="Proteomes" id="UP000053558">
    <property type="component" value="Unassembled WGS sequence"/>
</dbReference>
<dbReference type="InterPro" id="IPR036259">
    <property type="entry name" value="MFS_trans_sf"/>
</dbReference>
<dbReference type="OMA" id="CMALANI"/>
<dbReference type="GeneID" id="19207930"/>
<dbReference type="PANTHER" id="PTHR23501:SF198">
    <property type="entry name" value="AZOLE RESISTANCE PROTEIN 1-RELATED"/>
    <property type="match status" value="1"/>
</dbReference>
<feature type="transmembrane region" description="Helical" evidence="6">
    <location>
        <begin position="87"/>
        <end position="106"/>
    </location>
</feature>
<dbReference type="PANTHER" id="PTHR23501">
    <property type="entry name" value="MAJOR FACILITATOR SUPERFAMILY"/>
    <property type="match status" value="1"/>
</dbReference>
<dbReference type="SUPFAM" id="SSF103473">
    <property type="entry name" value="MFS general substrate transporter"/>
    <property type="match status" value="1"/>
</dbReference>
<dbReference type="OrthoDB" id="10021397at2759"/>
<dbReference type="AlphaFoldDB" id="A0A5M3MN24"/>
<evidence type="ECO:0000256" key="2">
    <source>
        <dbReference type="ARBA" id="ARBA00022448"/>
    </source>
</evidence>
<feature type="chain" id="PRO_5024342922" evidence="7">
    <location>
        <begin position="19"/>
        <end position="385"/>
    </location>
</feature>
<dbReference type="InterPro" id="IPR011701">
    <property type="entry name" value="MFS"/>
</dbReference>
<feature type="transmembrane region" description="Helical" evidence="6">
    <location>
        <begin position="159"/>
        <end position="176"/>
    </location>
</feature>
<comment type="subcellular location">
    <subcellularLocation>
        <location evidence="1">Membrane</location>
        <topology evidence="1">Multi-pass membrane protein</topology>
    </subcellularLocation>
</comment>
<dbReference type="GO" id="GO:0005886">
    <property type="term" value="C:plasma membrane"/>
    <property type="evidence" value="ECO:0007669"/>
    <property type="project" value="TreeGrafter"/>
</dbReference>
<feature type="transmembrane region" description="Helical" evidence="6">
    <location>
        <begin position="188"/>
        <end position="207"/>
    </location>
</feature>
<evidence type="ECO:0000256" key="4">
    <source>
        <dbReference type="ARBA" id="ARBA00022989"/>
    </source>
</evidence>
<dbReference type="Pfam" id="PF06609">
    <property type="entry name" value="TRI12"/>
    <property type="match status" value="1"/>
</dbReference>
<feature type="transmembrane region" description="Helical" evidence="6">
    <location>
        <begin position="118"/>
        <end position="139"/>
    </location>
</feature>
<feature type="signal peptide" evidence="7">
    <location>
        <begin position="1"/>
        <end position="18"/>
    </location>
</feature>
<keyword evidence="2" id="KW-0813">Transport</keyword>
<evidence type="ECO:0000256" key="7">
    <source>
        <dbReference type="SAM" id="SignalP"/>
    </source>
</evidence>
<dbReference type="Pfam" id="PF07690">
    <property type="entry name" value="MFS_1"/>
    <property type="match status" value="1"/>
</dbReference>
<dbReference type="InterPro" id="IPR010573">
    <property type="entry name" value="MFS_Str1/Tri12-like"/>
</dbReference>
<sequence length="385" mass="41767">FLIALGLIVLDQTILATALPVIASHFDAVSDLSWIASAYFLPQAAFMLFFGRILTVAPAKYVFLVTISLFELGSLFCAIAPSVNFLIFGRAFAGLGASGLLVCDILSLRISTLIEPRWCFYINLPFGGVCVASIAVFLPKLAPDEDGKMALNTWYSLDWIGTILSFAMVTFFLIPLQWGGVVKPWSSPIVIALLTLSGVFTVAFLLWEHHQEDGAMLPTSVFFQRNIFCVCFFGGLSFVLVSVSMSANFCRNPIFYQSKGHSAVKSGVDILPFIIVTSCQGLFLQSECQKTGYAWPFVLLCPMIASAGFGLLYTAQAQTDLHRIIGYQILVGVGIAGSIQLPMVIAQGRVSHDAKLISIVTSLVSFSQLMGCTVGLAYALLNPYL</sequence>
<dbReference type="GO" id="GO:0022857">
    <property type="term" value="F:transmembrane transporter activity"/>
    <property type="evidence" value="ECO:0007669"/>
    <property type="project" value="InterPro"/>
</dbReference>
<evidence type="ECO:0000313" key="9">
    <source>
        <dbReference type="Proteomes" id="UP000053558"/>
    </source>
</evidence>
<keyword evidence="9" id="KW-1185">Reference proteome</keyword>
<feature type="transmembrane region" description="Helical" evidence="6">
    <location>
        <begin position="325"/>
        <end position="345"/>
    </location>
</feature>
<name>A0A5M3MN24_CONPW</name>
<evidence type="ECO:0000256" key="6">
    <source>
        <dbReference type="SAM" id="Phobius"/>
    </source>
</evidence>
<keyword evidence="3 6" id="KW-0812">Transmembrane</keyword>
<feature type="transmembrane region" description="Helical" evidence="6">
    <location>
        <begin position="34"/>
        <end position="54"/>
    </location>
</feature>
<dbReference type="RefSeq" id="XP_007769737.1">
    <property type="nucleotide sequence ID" value="XM_007771547.1"/>
</dbReference>
<protein>
    <submittedName>
        <fullName evidence="8">MFS general substrate transporter</fullName>
    </submittedName>
</protein>
<dbReference type="Gene3D" id="1.20.1250.20">
    <property type="entry name" value="MFS general substrate transporter like domains"/>
    <property type="match status" value="1"/>
</dbReference>